<dbReference type="GO" id="GO:0016567">
    <property type="term" value="P:protein ubiquitination"/>
    <property type="evidence" value="ECO:0007669"/>
    <property type="project" value="UniProtKB-ARBA"/>
</dbReference>
<dbReference type="InterPro" id="IPR025654">
    <property type="entry name" value="PEX2/10"/>
</dbReference>
<keyword evidence="18" id="KW-1185">Reference proteome</keyword>
<evidence type="ECO:0000256" key="3">
    <source>
        <dbReference type="ARBA" id="ARBA00008704"/>
    </source>
</evidence>
<feature type="compositionally biased region" description="Polar residues" evidence="15">
    <location>
        <begin position="456"/>
        <end position="466"/>
    </location>
</feature>
<organism evidence="17 18">
    <name type="scientific">Lophium mytilinum</name>
    <dbReference type="NCBI Taxonomy" id="390894"/>
    <lineage>
        <taxon>Eukaryota</taxon>
        <taxon>Fungi</taxon>
        <taxon>Dikarya</taxon>
        <taxon>Ascomycota</taxon>
        <taxon>Pezizomycotina</taxon>
        <taxon>Dothideomycetes</taxon>
        <taxon>Pleosporomycetidae</taxon>
        <taxon>Mytilinidiales</taxon>
        <taxon>Mytilinidiaceae</taxon>
        <taxon>Lophium</taxon>
    </lineage>
</organism>
<comment type="pathway">
    <text evidence="2">Protein modification; protein ubiquitination.</text>
</comment>
<keyword evidence="9" id="KW-0833">Ubl conjugation pathway</keyword>
<keyword evidence="4" id="KW-0813">Transport</keyword>
<dbReference type="GO" id="GO:0016562">
    <property type="term" value="P:protein import into peroxisome matrix, receptor recycling"/>
    <property type="evidence" value="ECO:0007669"/>
    <property type="project" value="UniProtKB-ARBA"/>
</dbReference>
<evidence type="ECO:0000313" key="17">
    <source>
        <dbReference type="EMBL" id="KAF2502539.1"/>
    </source>
</evidence>
<dbReference type="OrthoDB" id="1701437at2759"/>
<proteinExistence type="inferred from homology"/>
<protein>
    <recommendedName>
        <fullName evidence="16">Pex N-terminal domain-containing protein</fullName>
    </recommendedName>
</protein>
<keyword evidence="7" id="KW-0479">Metal-binding</keyword>
<sequence length="519" mass="56976">MPSADFFAAQERIAARRAQRDSDARARAAAQNAANASTVARLPYPFNRLGNAGLSVWDAISGREGTRPAFRVGQVDAELLDDELLELLKGQVGEGLKYLGSHITDTYSSEILLTLRALLFKLSIWDHDASYGALLQGLRYSDARSNLPSRPPPKPWQKVVYGLTSVGGRYAWTKWEEHLLALSEDYTHESTPQFRLLTRITELTNSAHDAASLISFLVFLTNGRYRTILDRLLRLRLTPASHATSREVSFEYLNRQLVWHAFTEFLLFLLPLVGISRWRRILSRGFRKAKLLFLSAIGRSPSSSSDPDAEKAGGELGFLPQRTCAICYRDQNPINANEADIMAASAGGGGVVGSAATDITNPYEAVPCGCVYCFACLAQRVANEEGEGWTCLRCGQVVKECKPWNGDVLEERTGSRGSSGGNGKSVGFAADGEEEEELREVDPVPEADELEKGVAASTSMVESETQLGLDGSRWLSESSALTESEEWAQSGMGNDSSDEQSEEYDEDEEEEGNDEGYED</sequence>
<gene>
    <name evidence="17" type="ORF">BU16DRAFT_498243</name>
</gene>
<evidence type="ECO:0000256" key="12">
    <source>
        <dbReference type="ARBA" id="ARBA00022989"/>
    </source>
</evidence>
<evidence type="ECO:0000256" key="14">
    <source>
        <dbReference type="ARBA" id="ARBA00023140"/>
    </source>
</evidence>
<feature type="compositionally biased region" description="Acidic residues" evidence="15">
    <location>
        <begin position="496"/>
        <end position="519"/>
    </location>
</feature>
<evidence type="ECO:0000313" key="18">
    <source>
        <dbReference type="Proteomes" id="UP000799750"/>
    </source>
</evidence>
<accession>A0A6A6RCY2</accession>
<dbReference type="GO" id="GO:0005778">
    <property type="term" value="C:peroxisomal membrane"/>
    <property type="evidence" value="ECO:0007669"/>
    <property type="project" value="UniProtKB-SubCell"/>
</dbReference>
<dbReference type="InterPro" id="IPR006845">
    <property type="entry name" value="Pex_N"/>
</dbReference>
<keyword evidence="8" id="KW-0863">Zinc-finger</keyword>
<evidence type="ECO:0000259" key="16">
    <source>
        <dbReference type="Pfam" id="PF04757"/>
    </source>
</evidence>
<evidence type="ECO:0000256" key="7">
    <source>
        <dbReference type="ARBA" id="ARBA00022723"/>
    </source>
</evidence>
<feature type="compositionally biased region" description="Acidic residues" evidence="15">
    <location>
        <begin position="431"/>
        <end position="449"/>
    </location>
</feature>
<evidence type="ECO:0000256" key="13">
    <source>
        <dbReference type="ARBA" id="ARBA00023136"/>
    </source>
</evidence>
<evidence type="ECO:0000256" key="2">
    <source>
        <dbReference type="ARBA" id="ARBA00004906"/>
    </source>
</evidence>
<dbReference type="GO" id="GO:0016740">
    <property type="term" value="F:transferase activity"/>
    <property type="evidence" value="ECO:0007669"/>
    <property type="project" value="UniProtKB-KW"/>
</dbReference>
<evidence type="ECO:0000256" key="10">
    <source>
        <dbReference type="ARBA" id="ARBA00022833"/>
    </source>
</evidence>
<keyword evidence="10" id="KW-0862">Zinc</keyword>
<keyword evidence="5" id="KW-0808">Transferase</keyword>
<evidence type="ECO:0000256" key="8">
    <source>
        <dbReference type="ARBA" id="ARBA00022771"/>
    </source>
</evidence>
<dbReference type="EMBL" id="MU004181">
    <property type="protein sequence ID" value="KAF2502539.1"/>
    <property type="molecule type" value="Genomic_DNA"/>
</dbReference>
<evidence type="ECO:0000256" key="1">
    <source>
        <dbReference type="ARBA" id="ARBA00004585"/>
    </source>
</evidence>
<dbReference type="GO" id="GO:0008270">
    <property type="term" value="F:zinc ion binding"/>
    <property type="evidence" value="ECO:0007669"/>
    <property type="project" value="UniProtKB-KW"/>
</dbReference>
<keyword evidence="6" id="KW-0812">Transmembrane</keyword>
<dbReference type="PANTHER" id="PTHR23350:SF4">
    <property type="entry name" value="PEROXISOME BIOGENESIS FACTOR 2"/>
    <property type="match status" value="1"/>
</dbReference>
<feature type="domain" description="Pex N-terminal" evidence="16">
    <location>
        <begin position="81"/>
        <end position="273"/>
    </location>
</feature>
<dbReference type="PANTHER" id="PTHR23350">
    <property type="entry name" value="PEROXISOME ASSEMBLY PROTEIN 10"/>
    <property type="match status" value="1"/>
</dbReference>
<evidence type="ECO:0000256" key="9">
    <source>
        <dbReference type="ARBA" id="ARBA00022786"/>
    </source>
</evidence>
<comment type="similarity">
    <text evidence="3">Belongs to the pex2/pex10/pex12 family.</text>
</comment>
<reference evidence="17" key="1">
    <citation type="journal article" date="2020" name="Stud. Mycol.">
        <title>101 Dothideomycetes genomes: a test case for predicting lifestyles and emergence of pathogens.</title>
        <authorList>
            <person name="Haridas S."/>
            <person name="Albert R."/>
            <person name="Binder M."/>
            <person name="Bloem J."/>
            <person name="Labutti K."/>
            <person name="Salamov A."/>
            <person name="Andreopoulos B."/>
            <person name="Baker S."/>
            <person name="Barry K."/>
            <person name="Bills G."/>
            <person name="Bluhm B."/>
            <person name="Cannon C."/>
            <person name="Castanera R."/>
            <person name="Culley D."/>
            <person name="Daum C."/>
            <person name="Ezra D."/>
            <person name="Gonzalez J."/>
            <person name="Henrissat B."/>
            <person name="Kuo A."/>
            <person name="Liang C."/>
            <person name="Lipzen A."/>
            <person name="Lutzoni F."/>
            <person name="Magnuson J."/>
            <person name="Mondo S."/>
            <person name="Nolan M."/>
            <person name="Ohm R."/>
            <person name="Pangilinan J."/>
            <person name="Park H.-J."/>
            <person name="Ramirez L."/>
            <person name="Alfaro M."/>
            <person name="Sun H."/>
            <person name="Tritt A."/>
            <person name="Yoshinaga Y."/>
            <person name="Zwiers L.-H."/>
            <person name="Turgeon B."/>
            <person name="Goodwin S."/>
            <person name="Spatafora J."/>
            <person name="Crous P."/>
            <person name="Grigoriev I."/>
        </authorList>
    </citation>
    <scope>NUCLEOTIDE SEQUENCE</scope>
    <source>
        <strain evidence="17">CBS 269.34</strain>
    </source>
</reference>
<evidence type="ECO:0000256" key="5">
    <source>
        <dbReference type="ARBA" id="ARBA00022679"/>
    </source>
</evidence>
<evidence type="ECO:0000256" key="4">
    <source>
        <dbReference type="ARBA" id="ARBA00022448"/>
    </source>
</evidence>
<keyword evidence="11" id="KW-0653">Protein transport</keyword>
<dbReference type="Proteomes" id="UP000799750">
    <property type="component" value="Unassembled WGS sequence"/>
</dbReference>
<evidence type="ECO:0000256" key="15">
    <source>
        <dbReference type="SAM" id="MobiDB-lite"/>
    </source>
</evidence>
<dbReference type="Pfam" id="PF04757">
    <property type="entry name" value="Pex2_Pex12"/>
    <property type="match status" value="1"/>
</dbReference>
<comment type="subcellular location">
    <subcellularLocation>
        <location evidence="1">Peroxisome membrane</location>
        <topology evidence="1">Multi-pass membrane protein</topology>
    </subcellularLocation>
</comment>
<evidence type="ECO:0000256" key="11">
    <source>
        <dbReference type="ARBA" id="ARBA00022927"/>
    </source>
</evidence>
<keyword evidence="14" id="KW-0576">Peroxisome</keyword>
<name>A0A6A6RCY2_9PEZI</name>
<keyword evidence="12" id="KW-1133">Transmembrane helix</keyword>
<dbReference type="AlphaFoldDB" id="A0A6A6RCY2"/>
<feature type="region of interest" description="Disordered" evidence="15">
    <location>
        <begin position="410"/>
        <end position="519"/>
    </location>
</feature>
<evidence type="ECO:0000256" key="6">
    <source>
        <dbReference type="ARBA" id="ARBA00022692"/>
    </source>
</evidence>
<keyword evidence="13" id="KW-0472">Membrane</keyword>